<dbReference type="NCBIfam" id="NF003765">
    <property type="entry name" value="PRK05359.1"/>
    <property type="match status" value="1"/>
</dbReference>
<dbReference type="AlphaFoldDB" id="A0A4Y1YMD2"/>
<reference evidence="8 9" key="1">
    <citation type="submission" date="2019-06" db="EMBL/GenBank/DDBJ databases">
        <title>Nitrosomonas stercoris KYUHI-S whole genome shotgun sequence.</title>
        <authorList>
            <person name="Nakagawa T."/>
            <person name="Tsuchiya Y."/>
            <person name="Takahashi R."/>
        </authorList>
    </citation>
    <scope>NUCLEOTIDE SEQUENCE [LARGE SCALE GENOMIC DNA]</scope>
    <source>
        <strain evidence="8 9">KYUHI-S</strain>
    </source>
</reference>
<dbReference type="GO" id="GO:0000175">
    <property type="term" value="F:3'-5'-RNA exonuclease activity"/>
    <property type="evidence" value="ECO:0007669"/>
    <property type="project" value="InterPro"/>
</dbReference>
<keyword evidence="2 6" id="KW-0540">Nuclease</keyword>
<dbReference type="Gene3D" id="3.30.420.10">
    <property type="entry name" value="Ribonuclease H-like superfamily/Ribonuclease H"/>
    <property type="match status" value="1"/>
</dbReference>
<comment type="function">
    <text evidence="6">3'-to-5' exoribonuclease specific for small oligoribonucleotides.</text>
</comment>
<dbReference type="InterPro" id="IPR013520">
    <property type="entry name" value="Ribonucl_H"/>
</dbReference>
<dbReference type="EMBL" id="AP019755">
    <property type="protein sequence ID" value="BBL34073.1"/>
    <property type="molecule type" value="Genomic_DNA"/>
</dbReference>
<dbReference type="SMART" id="SM00479">
    <property type="entry name" value="EXOIII"/>
    <property type="match status" value="1"/>
</dbReference>
<evidence type="ECO:0000259" key="7">
    <source>
        <dbReference type="SMART" id="SM00479"/>
    </source>
</evidence>
<evidence type="ECO:0000256" key="6">
    <source>
        <dbReference type="HAMAP-Rule" id="MF_00045"/>
    </source>
</evidence>
<dbReference type="KEGG" id="nst:Nstercoris_00302"/>
<accession>A0A4Y1YMD2</accession>
<dbReference type="HAMAP" id="MF_00045">
    <property type="entry name" value="Oligoribonuclease"/>
    <property type="match status" value="1"/>
</dbReference>
<keyword evidence="6" id="KW-0963">Cytoplasm</keyword>
<dbReference type="EC" id="3.1.-.-" evidence="6"/>
<keyword evidence="9" id="KW-1185">Reference proteome</keyword>
<comment type="subcellular location">
    <subcellularLocation>
        <location evidence="6">Cytoplasm</location>
    </subcellularLocation>
</comment>
<evidence type="ECO:0000256" key="5">
    <source>
        <dbReference type="ARBA" id="ARBA00070964"/>
    </source>
</evidence>
<evidence type="ECO:0000256" key="4">
    <source>
        <dbReference type="ARBA" id="ARBA00022839"/>
    </source>
</evidence>
<evidence type="ECO:0000256" key="1">
    <source>
        <dbReference type="ARBA" id="ARBA00009921"/>
    </source>
</evidence>
<dbReference type="GO" id="GO:0005737">
    <property type="term" value="C:cytoplasm"/>
    <property type="evidence" value="ECO:0007669"/>
    <property type="project" value="UniProtKB-SubCell"/>
</dbReference>
<gene>
    <name evidence="6" type="primary">orn</name>
    <name evidence="8" type="ORF">Nstercoris_00302</name>
</gene>
<evidence type="ECO:0000313" key="8">
    <source>
        <dbReference type="EMBL" id="BBL34073.1"/>
    </source>
</evidence>
<dbReference type="GO" id="GO:0003676">
    <property type="term" value="F:nucleic acid binding"/>
    <property type="evidence" value="ECO:0007669"/>
    <property type="project" value="InterPro"/>
</dbReference>
<proteinExistence type="inferred from homology"/>
<organism evidence="8 9">
    <name type="scientific">Nitrosomonas stercoris</name>
    <dbReference type="NCBI Taxonomy" id="1444684"/>
    <lineage>
        <taxon>Bacteria</taxon>
        <taxon>Pseudomonadati</taxon>
        <taxon>Pseudomonadota</taxon>
        <taxon>Betaproteobacteria</taxon>
        <taxon>Nitrosomonadales</taxon>
        <taxon>Nitrosomonadaceae</taxon>
        <taxon>Nitrosomonas</taxon>
    </lineage>
</organism>
<dbReference type="SUPFAM" id="SSF53098">
    <property type="entry name" value="Ribonuclease H-like"/>
    <property type="match status" value="1"/>
</dbReference>
<evidence type="ECO:0000256" key="2">
    <source>
        <dbReference type="ARBA" id="ARBA00022722"/>
    </source>
</evidence>
<comment type="similarity">
    <text evidence="1 6">Belongs to the oligoribonuclease family.</text>
</comment>
<dbReference type="PANTHER" id="PTHR11046">
    <property type="entry name" value="OLIGORIBONUCLEASE, MITOCHONDRIAL"/>
    <property type="match status" value="1"/>
</dbReference>
<feature type="domain" description="Exonuclease" evidence="7">
    <location>
        <begin position="7"/>
        <end position="180"/>
    </location>
</feature>
<dbReference type="InterPro" id="IPR022894">
    <property type="entry name" value="Oligoribonuclease"/>
</dbReference>
<dbReference type="Pfam" id="PF00929">
    <property type="entry name" value="RNase_T"/>
    <property type="match status" value="1"/>
</dbReference>
<dbReference type="CDD" id="cd06135">
    <property type="entry name" value="Orn"/>
    <property type="match status" value="1"/>
</dbReference>
<feature type="active site" evidence="6">
    <location>
        <position position="129"/>
    </location>
</feature>
<evidence type="ECO:0000313" key="9">
    <source>
        <dbReference type="Proteomes" id="UP000316473"/>
    </source>
</evidence>
<dbReference type="PANTHER" id="PTHR11046:SF0">
    <property type="entry name" value="OLIGORIBONUCLEASE, MITOCHONDRIAL"/>
    <property type="match status" value="1"/>
</dbReference>
<keyword evidence="3 6" id="KW-0378">Hydrolase</keyword>
<dbReference type="InterPro" id="IPR036397">
    <property type="entry name" value="RNaseH_sf"/>
</dbReference>
<keyword evidence="4 6" id="KW-0269">Exonuclease</keyword>
<evidence type="ECO:0000256" key="3">
    <source>
        <dbReference type="ARBA" id="ARBA00022801"/>
    </source>
</evidence>
<dbReference type="FunFam" id="3.30.420.10:FF:000003">
    <property type="entry name" value="Oligoribonuclease"/>
    <property type="match status" value="1"/>
</dbReference>
<dbReference type="GO" id="GO:0006259">
    <property type="term" value="P:DNA metabolic process"/>
    <property type="evidence" value="ECO:0007669"/>
    <property type="project" value="UniProtKB-ARBA"/>
</dbReference>
<sequence length="181" mass="20733">MAENNNDLIWIDMEMTGLNPNTDCIIEVALVITDAQLNTLAEAPVLVVSQPDHILDGMDKWNQSTHSKSGLIDKVKASTLNEADVENRMLEFLKQHIPSGVSPMCGNSICQDRRFLARCMPQLETYFHYRNLDVSTLKELAKRWKPEIIQGISKQSKHEALADIYDSIEELKYYRQHLFNI</sequence>
<name>A0A4Y1YMD2_9PROT</name>
<dbReference type="InterPro" id="IPR012337">
    <property type="entry name" value="RNaseH-like_sf"/>
</dbReference>
<protein>
    <recommendedName>
        <fullName evidence="5 6">Oligoribonuclease</fullName>
        <ecNumber evidence="6">3.1.-.-</ecNumber>
    </recommendedName>
</protein>
<dbReference type="Proteomes" id="UP000316473">
    <property type="component" value="Chromosome"/>
</dbReference>